<keyword evidence="15" id="KW-0966">Cell projection</keyword>
<reference evidence="23 24" key="1">
    <citation type="journal article" date="2009" name="Science">
        <title>Green evolution and dynamic adaptations revealed by genomes of the marine picoeukaryotes Micromonas.</title>
        <authorList>
            <person name="Worden A.Z."/>
            <person name="Lee J.H."/>
            <person name="Mock T."/>
            <person name="Rouze P."/>
            <person name="Simmons M.P."/>
            <person name="Aerts A.L."/>
            <person name="Allen A.E."/>
            <person name="Cuvelier M.L."/>
            <person name="Derelle E."/>
            <person name="Everett M.V."/>
            <person name="Foulon E."/>
            <person name="Grimwood J."/>
            <person name="Gundlach H."/>
            <person name="Henrissat B."/>
            <person name="Napoli C."/>
            <person name="McDonald S.M."/>
            <person name="Parker M.S."/>
            <person name="Rombauts S."/>
            <person name="Salamov A."/>
            <person name="Von Dassow P."/>
            <person name="Badger J.H."/>
            <person name="Coutinho P.M."/>
            <person name="Demir E."/>
            <person name="Dubchak I."/>
            <person name="Gentemann C."/>
            <person name="Eikrem W."/>
            <person name="Gready J.E."/>
            <person name="John U."/>
            <person name="Lanier W."/>
            <person name="Lindquist E.A."/>
            <person name="Lucas S."/>
            <person name="Mayer K.F."/>
            <person name="Moreau H."/>
            <person name="Not F."/>
            <person name="Otillar R."/>
            <person name="Panaud O."/>
            <person name="Pangilinan J."/>
            <person name="Paulsen I."/>
            <person name="Piegu B."/>
            <person name="Poliakov A."/>
            <person name="Robbens S."/>
            <person name="Schmutz J."/>
            <person name="Toulza E."/>
            <person name="Wyss T."/>
            <person name="Zelensky A."/>
            <person name="Zhou K."/>
            <person name="Armbrust E.V."/>
            <person name="Bhattacharya D."/>
            <person name="Goodenough U.W."/>
            <person name="Van de Peer Y."/>
            <person name="Grigoriev I.V."/>
        </authorList>
    </citation>
    <scope>NUCLEOTIDE SEQUENCE [LARGE SCALE GENOMIC DNA]</scope>
    <source>
        <strain evidence="24">RCC299 / NOUM17</strain>
    </source>
</reference>
<dbReference type="FunFam" id="3.40.50.300:FF:000044">
    <property type="entry name" value="Dynein heavy chain 5, axonemal"/>
    <property type="match status" value="1"/>
</dbReference>
<dbReference type="RefSeq" id="XP_002505604.1">
    <property type="nucleotide sequence ID" value="XM_002505558.1"/>
</dbReference>
<dbReference type="Gene3D" id="1.20.920.20">
    <property type="match status" value="1"/>
</dbReference>
<evidence type="ECO:0000256" key="7">
    <source>
        <dbReference type="ARBA" id="ARBA00022794"/>
    </source>
</evidence>
<dbReference type="InterPro" id="IPR002048">
    <property type="entry name" value="EF_hand_dom"/>
</dbReference>
<dbReference type="FunFam" id="1.20.920.30:FF:000002">
    <property type="entry name" value="Dynein axonemal heavy chain 3"/>
    <property type="match status" value="1"/>
</dbReference>
<evidence type="ECO:0000256" key="3">
    <source>
        <dbReference type="ARBA" id="ARBA00022490"/>
    </source>
</evidence>
<dbReference type="InterPro" id="IPR042228">
    <property type="entry name" value="Dynein_linker_3"/>
</dbReference>
<dbReference type="InterPro" id="IPR042219">
    <property type="entry name" value="AAA_lid_11_sf"/>
</dbReference>
<dbReference type="FunFam" id="1.10.8.720:FF:000001">
    <property type="entry name" value="dynein heavy chain 7, axonemal"/>
    <property type="match status" value="1"/>
</dbReference>
<dbReference type="InterPro" id="IPR041466">
    <property type="entry name" value="Dynein_AAA5_ext"/>
</dbReference>
<dbReference type="FunFam" id="3.40.50.300:FF:000223">
    <property type="entry name" value="Dynein heavy chain 3, axonemal"/>
    <property type="match status" value="1"/>
</dbReference>
<organism evidence="23 24">
    <name type="scientific">Micromonas commoda (strain RCC299 / NOUM17 / CCMP2709)</name>
    <name type="common">Picoplanktonic green alga</name>
    <dbReference type="NCBI Taxonomy" id="296587"/>
    <lineage>
        <taxon>Eukaryota</taxon>
        <taxon>Viridiplantae</taxon>
        <taxon>Chlorophyta</taxon>
        <taxon>Mamiellophyceae</taxon>
        <taxon>Mamiellales</taxon>
        <taxon>Mamiellaceae</taxon>
        <taxon>Micromonas</taxon>
    </lineage>
</organism>
<accession>C1EFI8</accession>
<dbReference type="Gene3D" id="3.40.50.300">
    <property type="entry name" value="P-loop containing nucleotide triphosphate hydrolases"/>
    <property type="match status" value="5"/>
</dbReference>
<dbReference type="FunFam" id="1.10.8.1220:FF:000001">
    <property type="entry name" value="Dynein axonemal heavy chain 5"/>
    <property type="match status" value="1"/>
</dbReference>
<dbReference type="InterPro" id="IPR013602">
    <property type="entry name" value="Dynein_heavy_linker"/>
</dbReference>
<dbReference type="Pfam" id="PF17857">
    <property type="entry name" value="AAA_lid_1"/>
    <property type="match status" value="1"/>
</dbReference>
<dbReference type="EMBL" id="CP001331">
    <property type="protein sequence ID" value="ACO66862.1"/>
    <property type="molecule type" value="Genomic_DNA"/>
</dbReference>
<dbReference type="InterPro" id="IPR027417">
    <property type="entry name" value="P-loop_NTPase"/>
</dbReference>
<evidence type="ECO:0000256" key="8">
    <source>
        <dbReference type="ARBA" id="ARBA00022840"/>
    </source>
</evidence>
<sequence>MTPGFTRERPPSPDNPFRTVAGSTGGEIFGPGENSSSDDETKPRAARQHPPPDQNARRALTDAIVRYHYYVEHGVRADANDQTQLAAPPKREWFENVAAMTPTDPDPNGSLSVERFESHLASLLNEMRDDYYHAMRRAIVDYVLTNANERERLGLQVLTRFKNATPPSPAGRPHGDLPATWRADVDAAREDIAWTLQTLSPQMTRLSNLWHETFATAKLADVSSDAFRASQPWELDAFVTHQRDTREATKTALWERWTADTAEVFRDDPPVCVNADSDAYYAAVAVSQSNRLRELVACNVQALVADVATEHTYPDELLWSNRPMFVVRLQPGGSSGEKAEFSPQLEAFEDAVISALDGAVLAAIGIPRPGASNVVKDIAVIDTFQLDDPSVVDARSRLATAMRRGRAGPESLKAIFHPHESLLSLDVTEHVRTFAANVVPPKDPTGKSGEPTVLDQFRGEIDRFRATATEIRKCSGQLVRTGIYVVDCSSLKKRLADVADACADALLDHIRLTVADTARDMNKTYLEMNERVHVKPTNVNEAVQLKKYVKETQPQMTKDIEAEIKAQKKRELFLEEYFWSTTDEDFDEICTSYGWPARMYEIMKLASRACNAEHRLWEEKLKTQRVEFQEKLDGYKAQIESFERDGDVDKREEVYTGKVEVLVKALEEAAAEAEEINDQEILFGWGITRYTEVTKLNNKFEPFKRLWTMTWETFKNHREWMQGPFSKLNSEVIDENVSDAVRAMAKLVKSFSGKGGGELMPKPLAVAEATAEKLEKFKDMLPMVHAVCNPGLRARHWEKMTEIIAIPNFELKKDEFTSLQRLIDKGVKEHTAKLAEVSDVASREYTMEKALDKMVADWEGLDLRFKPWKETGTSILDGACVDEVQAVLDDQIVKVTAMGASPFAKPFADRVGPWGVRLDRLQSIVDQWLKCQAKWLYLEPIFSSDEIGKQIPTEAAAFSTMDSTWRRIMDVVQAAPKAVDAPNVENLLEDLDESNRQLDIVEKGLNDFLDTKKMAFPRFFFLSNDELLEILSEGKDPLRVQPFMKKCFEAVQKVEFTEQITMKTIVSVEGESVPLCKEIDPAETGAVEKWMLEFEDVMKDSLLKVTRESVVSYTEKPREEWILDWPGQVVIGASQVHWTEEVTNAIVERGLKAYGDKSNTQLTNIVNMVRGELTKLQRATISALVTIDVHARDVVVQMSQDGVHDPKDFKWLAQLRYFWEDDTLKVRMINAEAQYGFEYLGNSSRLVITPLTDRCYRTLMGAIHLNLGGAPAGPAGTGKTETTKDLSKAIAIQCVVFNCSDGLDYKAMGKFFKGLAASGAWACFDEFNRIELEVLSVVAQQVLCIQRAVAAKMDRFIFEGVELRIIHTANVFITMNPGYAGRSELPDNLKALFRDVAMMVPDYAMIGEIILYSFGYLEARDMARKLVQTYRLCSEQLSSQDHYDYGMRAVIAVLRAAGNLKRKFVDEAEDVLMLRALTDVNLPKFLDQDVPLFRGILSDLFPGVKLPEIDYDNLNDALLNASAKAKLQPLDTFFEKIIQLYEMIIVRHGLMLVGESYGMKSSCISVLADALGELNDKGLNGEQKVKYYCLNPKSITMGQLYGAEDPVSKEWADGILAVTFRNAARDTSPDRKWVVFDGPVDAIWIENMNTVLDDNKKLCLNSGEIVAMQGLMNMIFEVQDLAVASPATVSRCGMVYVQPSLLGWRPVMVSWLDTLPPGVTETHKEQITALFDWLVPPCLRVATKICKMPQPMQEINLAQSLMRLFDSLLDEFKEPANIESMKEALVSVWIDSLFLFSLVWSIGASVDEEGRAKFDSYLRRLMFNDVPEELTMWMTPGLKGQGKIKCKPFPSGTEEAPETVYDFCFDKPSGTWKRWVDLKEDVPIGEDEAYSSIIVPTVDTIRYTFLIDTLVTHGKNFLFVGPTGTGKTAYIKRHVASGIDSELYSYTFMNFSAQTSANMTQDIVDGKLDKRKKGTFGPPPGKKMIVFVDDLNMPQVEEYGAQPPIELLRQFMDYSGWYDRRELTFRNLVDMQFIAAMGPPGGGRNNVTNRYLRHYHVICATPFNAATLTKIFSTLVEWWMRTKGLPEELHECQSSLVKGTIELYQTVQRELLPTPMKSHYTFNLRDVSKVFQGVCSTTKESVADKGSLTRLWVHESLRVFADRLTDEPDRRWFFDMSKRLTEKHFDASFDEVFARLDADGDGVVDPTELRRLMFGDFLIPGADPKVYGEVLEYDQLHAVVTEYLTDFNSTSKKPMHLVLFLYALEHVCRICRIISQPGGHALLVGVGGSGRQSLTRLAAYIQEFEIHQIELSKSYGRTEWHDDLKKVMKLAGEANKNTVFLFSDTQIQHEYFVEDISNLLNTAEVPNLMESGDMVTIFENIRGRAKQAGMDGNKDLMNNFFISEVRKNLHVVLCFSPVGDAFRERLRKFPSLVTCTTIDWFTAWPEDALLNVAQEFLKDVNVADNLKAPLAEMCVEMHSGTIALSERYLAEARRHFYVTPTSYLELISSYKDLLKKKQKEIDTKKKRYINGLEKLAATEQSVEAMKEELIALQPQLVQAQKDTQAAMEVIAQETVEADKVKASVAKEEEEAKAEAARVKATQEECENDLKNAMPLLKAAVDALDTLTPGDIFEVKLMKTPPAPVMLVMEAVCIFMQIEPVRKTHPDTGQMYNDWWATSIKLLSQPGFLNKLKTYDKDKIKKKVIRKVAKYVAKPEFEPKRIMKASKAAGGLCSWVKALVDYDAVIKVVNPKKAALARAEEDLAGVMAELKVKQEQLQGVIDKINALNDDLQGKKDHCAKLENDAEVCKIKLDRANKLVEGLGGEKVRWTANQEQLSVDYLALTGDVLLSSGCIAYLGAFTLAYREQATARWVELCQTSTPAIPCDDKYSLVKIMGDQVKIRQWNIQGLPKDSFSAENGTMVDYGRRWPLFIDPQGQANKWIRSMEGERGLVTIKLSDPDYMRSLETAVQFGKPVLLENIYDTLDASLEPLLLKQTFKQAGSLCIKLGDSVVEYNKEFKFYITTKLRNPHYTPELCTKVSLINFMITLDGLEDQLLGVVVAKERPDLAEEKNQLILQGAQNKKSLKEIEDKILKVLSSSEGNILEDEEAVKVLSASKVLSDEISEKQKIADETEVKIDAARAGYRPVAKHSSILFFCVADMANIGDMYQYSLQWYTELFLRGIDDADRSPKLETRLRNITRHFTYFLYQMVCRSLFEQDKLLFAFLIATKVLLAVDWDDLRFFLTGGIDTGDLPVPNPASDWLGDKAWGEILRMADLPTVAAKGDLPADVARDPARWKVLYDSLEPQSETLPDPWHDAFTPLQRMMIVRAFRPDKVVPAITDFVGAELGAKYVEPMPFDLPSCFEDSSSGVPLVFVLSAGSDPMANLLNFAASKKNKTYPEGMRVEAVSLGQGQGPYAMKNIEEGMKKGFWVVLQNCHLAKSFMPELEVVCETRLKEDGVHQDFRLWLTSYPSPIFPITILENSVKMTNEAPKGLRAGLMRTFMSDPLSDSEFFDTCTKDESWRKMVFGLAFFHSSMQERRKYGAIGFNIPYDFNENDLRISIRQLKMFLDEYPEVPYETLMYTCGECNYGGKVTDGHDRVTVDCILRLFYTPEILRDGYAFSPSGLYKAPPHGNYKSYLKYINTLPLIAAPEVYGFHANADIQKNMNETDALLASFMMTQSREGSGGGKSPEEVIGEVAESLLAKLPPNFDVEMAEKKYPVDYYESMNTVLTQELGRVNTLLSLIRNSLVNLGKAVKGQVLMSDELDRVGKALYDGKVPASWLKKSFPSLKPLGSYMKEVIERAAFFKSWVDDGIPSTFPLYAFFFTQAFLTGSKQNFARSHKIEIDKVDFDYAVLDGDESTYTEKPADGVYCFGMHIDGAAWDPVRRSLCESEPKVLYAPCPGIHMIPARVEDFKEYNHYKAPLYKTADRRGILSTTGHSTNFVMDIRVPCEQDGSHWIRRGTALLLSLKD</sequence>
<keyword evidence="4" id="KW-0493">Microtubule</keyword>
<evidence type="ECO:0000256" key="9">
    <source>
        <dbReference type="ARBA" id="ARBA00022846"/>
    </source>
</evidence>
<evidence type="ECO:0000313" key="24">
    <source>
        <dbReference type="Proteomes" id="UP000002009"/>
    </source>
</evidence>
<dbReference type="InterPro" id="IPR041228">
    <property type="entry name" value="Dynein_C"/>
</dbReference>
<dbReference type="SMART" id="SM00054">
    <property type="entry name" value="EFh"/>
    <property type="match status" value="1"/>
</dbReference>
<dbReference type="GO" id="GO:0060271">
    <property type="term" value="P:cilium assembly"/>
    <property type="evidence" value="ECO:0007669"/>
    <property type="project" value="UniProtKB-ARBA"/>
</dbReference>
<comment type="subcellular location">
    <subcellularLocation>
        <location evidence="1">Cytoplasm</location>
        <location evidence="1">Cytoskeleton</location>
        <location evidence="1">Flagellum axoneme</location>
    </subcellularLocation>
</comment>
<keyword evidence="7" id="KW-0970">Cilium biogenesis/degradation</keyword>
<dbReference type="Proteomes" id="UP000002009">
    <property type="component" value="Chromosome 13"/>
</dbReference>
<dbReference type="GeneID" id="8248766"/>
<dbReference type="FunFam" id="1.10.8.710:FF:000004">
    <property type="entry name" value="Dynein axonemal heavy chain 6"/>
    <property type="match status" value="1"/>
</dbReference>
<keyword evidence="11 20" id="KW-0175">Coiled coil</keyword>
<dbReference type="Pfam" id="PF12774">
    <property type="entry name" value="AAA_6"/>
    <property type="match status" value="1"/>
</dbReference>
<dbReference type="InterPro" id="IPR035699">
    <property type="entry name" value="AAA_6"/>
</dbReference>
<dbReference type="PANTHER" id="PTHR22878">
    <property type="entry name" value="DYNEIN HEAVY CHAIN 6, AXONEMAL-LIKE-RELATED"/>
    <property type="match status" value="1"/>
</dbReference>
<keyword evidence="5" id="KW-0677">Repeat</keyword>
<dbReference type="FunFam" id="1.20.140.100:FF:000004">
    <property type="entry name" value="Dynein axonemal heavy chain 6"/>
    <property type="match status" value="1"/>
</dbReference>
<dbReference type="PANTHER" id="PTHR22878:SF70">
    <property type="entry name" value="DYNEIN HEAVY CHAIN 2, AXONEMAL"/>
    <property type="match status" value="1"/>
</dbReference>
<comment type="similarity">
    <text evidence="2">Belongs to the dynein heavy chain family.</text>
</comment>
<dbReference type="Gene3D" id="1.10.472.130">
    <property type="match status" value="1"/>
</dbReference>
<evidence type="ECO:0000256" key="2">
    <source>
        <dbReference type="ARBA" id="ARBA00008887"/>
    </source>
</evidence>
<dbReference type="InterPro" id="IPR041589">
    <property type="entry name" value="DNAH3_AAA_lid_1"/>
</dbReference>
<dbReference type="Gene3D" id="1.20.1270.280">
    <property type="match status" value="1"/>
</dbReference>
<dbReference type="InterPro" id="IPR004273">
    <property type="entry name" value="Dynein_heavy_D6_P-loop"/>
</dbReference>
<evidence type="ECO:0000256" key="6">
    <source>
        <dbReference type="ARBA" id="ARBA00022741"/>
    </source>
</evidence>
<dbReference type="Gene3D" id="1.10.8.710">
    <property type="match status" value="1"/>
</dbReference>
<evidence type="ECO:0000256" key="15">
    <source>
        <dbReference type="ARBA" id="ARBA00023273"/>
    </source>
</evidence>
<feature type="coiled-coil region" evidence="20">
    <location>
        <begin position="2755"/>
        <end position="2817"/>
    </location>
</feature>
<dbReference type="CDD" id="cd00009">
    <property type="entry name" value="AAA"/>
    <property type="match status" value="1"/>
</dbReference>
<keyword evidence="9" id="KW-0282">Flagellum</keyword>
<evidence type="ECO:0000256" key="17">
    <source>
        <dbReference type="ARBA" id="ARBA00071816"/>
    </source>
</evidence>
<proteinExistence type="inferred from homology"/>
<keyword evidence="10" id="KW-0243">Dynein</keyword>
<dbReference type="InterPro" id="IPR026983">
    <property type="entry name" value="DHC"/>
</dbReference>
<comment type="subunit">
    <text evidence="16">The dynein complex consists of at least two heavy chains and a number of intermediate and light chains.</text>
</comment>
<dbReference type="Gene3D" id="1.10.8.1220">
    <property type="match status" value="1"/>
</dbReference>
<dbReference type="InterPro" id="IPR041658">
    <property type="entry name" value="AAA_lid_11"/>
</dbReference>
<keyword evidence="24" id="KW-1185">Reference proteome</keyword>
<dbReference type="GO" id="GO:0051959">
    <property type="term" value="F:dynein light intermediate chain binding"/>
    <property type="evidence" value="ECO:0007669"/>
    <property type="project" value="InterPro"/>
</dbReference>
<dbReference type="Gene3D" id="6.10.140.1060">
    <property type="match status" value="1"/>
</dbReference>
<keyword evidence="12" id="KW-0969">Cilium</keyword>
<feature type="coiled-coil region" evidence="20">
    <location>
        <begin position="2570"/>
        <end position="2608"/>
    </location>
</feature>
<dbReference type="Pfam" id="PF12780">
    <property type="entry name" value="AAA_8"/>
    <property type="match status" value="1"/>
</dbReference>
<dbReference type="OrthoDB" id="5593012at2759"/>
<dbReference type="Pfam" id="PF12777">
    <property type="entry name" value="MT"/>
    <property type="match status" value="1"/>
</dbReference>
<dbReference type="PROSITE" id="PS00018">
    <property type="entry name" value="EF_HAND_1"/>
    <property type="match status" value="1"/>
</dbReference>
<dbReference type="FunFam" id="3.40.50.300:FF:000362">
    <property type="entry name" value="Dynein, axonemal, heavy chain 6"/>
    <property type="match status" value="1"/>
</dbReference>
<dbReference type="Pfam" id="PF08393">
    <property type="entry name" value="DHC_N2"/>
    <property type="match status" value="1"/>
</dbReference>
<dbReference type="SUPFAM" id="SSF52540">
    <property type="entry name" value="P-loop containing nucleoside triphosphate hydrolases"/>
    <property type="match status" value="4"/>
</dbReference>
<evidence type="ECO:0000256" key="1">
    <source>
        <dbReference type="ARBA" id="ARBA00004611"/>
    </source>
</evidence>
<keyword evidence="14" id="KW-0206">Cytoskeleton</keyword>
<dbReference type="InterPro" id="IPR024743">
    <property type="entry name" value="Dynein_HC_stalk"/>
</dbReference>
<dbReference type="InterPro" id="IPR024317">
    <property type="entry name" value="Dynein_heavy_chain_D4_dom"/>
</dbReference>
<dbReference type="InterPro" id="IPR043160">
    <property type="entry name" value="Dynein_C_barrel"/>
</dbReference>
<dbReference type="Gene3D" id="3.20.180.20">
    <property type="entry name" value="Dynein heavy chain, N-terminal domain 2"/>
    <property type="match status" value="1"/>
</dbReference>
<dbReference type="Gene3D" id="1.10.8.720">
    <property type="entry name" value="Region D6 of dynein motor"/>
    <property type="match status" value="1"/>
</dbReference>
<feature type="region of interest" description="Disordered" evidence="21">
    <location>
        <begin position="1"/>
        <end position="58"/>
    </location>
</feature>
<keyword evidence="13" id="KW-0505">Motor protein</keyword>
<dbReference type="GO" id="GO:0003341">
    <property type="term" value="P:cilium movement"/>
    <property type="evidence" value="ECO:0007669"/>
    <property type="project" value="UniProtKB-ARBA"/>
</dbReference>
<dbReference type="InParanoid" id="C1EFI8"/>
<dbReference type="GO" id="GO:0008569">
    <property type="term" value="F:minus-end-directed microtubule motor activity"/>
    <property type="evidence" value="ECO:0007669"/>
    <property type="project" value="InterPro"/>
</dbReference>
<dbReference type="Gene3D" id="1.10.287.2620">
    <property type="match status" value="1"/>
</dbReference>
<dbReference type="FunFam" id="3.40.50.300:FF:002141">
    <property type="entry name" value="Dynein heavy chain"/>
    <property type="match status" value="1"/>
</dbReference>
<evidence type="ECO:0000256" key="4">
    <source>
        <dbReference type="ARBA" id="ARBA00022701"/>
    </source>
</evidence>
<evidence type="ECO:0000256" key="10">
    <source>
        <dbReference type="ARBA" id="ARBA00023017"/>
    </source>
</evidence>
<dbReference type="InterPro" id="IPR035706">
    <property type="entry name" value="AAA_9"/>
</dbReference>
<dbReference type="Pfam" id="PF03028">
    <property type="entry name" value="Dynein_heavy"/>
    <property type="match status" value="1"/>
</dbReference>
<dbReference type="Pfam" id="PF12775">
    <property type="entry name" value="AAA_7"/>
    <property type="match status" value="1"/>
</dbReference>
<dbReference type="FunFam" id="1.20.1270.280:FF:000001">
    <property type="entry name" value="dynein heavy chain 7, axonemal"/>
    <property type="match status" value="1"/>
</dbReference>
<dbReference type="FunFam" id="1.10.287.2620:FF:000002">
    <property type="entry name" value="Dynein heavy chain 2, axonemal"/>
    <property type="match status" value="1"/>
</dbReference>
<evidence type="ECO:0000313" key="23">
    <source>
        <dbReference type="EMBL" id="ACO66862.1"/>
    </source>
</evidence>
<evidence type="ECO:0000256" key="12">
    <source>
        <dbReference type="ARBA" id="ARBA00023069"/>
    </source>
</evidence>
<evidence type="ECO:0000256" key="19">
    <source>
        <dbReference type="ARBA" id="ARBA00082102"/>
    </source>
</evidence>
<dbReference type="FunFam" id="3.20.180.20:FF:000003">
    <property type="entry name" value="Dynein heavy chain 12, axonemal"/>
    <property type="match status" value="1"/>
</dbReference>
<feature type="coiled-coil region" evidence="20">
    <location>
        <begin position="618"/>
        <end position="679"/>
    </location>
</feature>
<dbReference type="Pfam" id="PF18199">
    <property type="entry name" value="Dynein_C"/>
    <property type="match status" value="1"/>
</dbReference>
<dbReference type="FunFam" id="3.10.490.20:FF:000009">
    <property type="entry name" value="Dynein heavy chain 4"/>
    <property type="match status" value="1"/>
</dbReference>
<evidence type="ECO:0000256" key="20">
    <source>
        <dbReference type="SAM" id="Coils"/>
    </source>
</evidence>
<dbReference type="PROSITE" id="PS50222">
    <property type="entry name" value="EF_HAND_2"/>
    <property type="match status" value="1"/>
</dbReference>
<evidence type="ECO:0000259" key="22">
    <source>
        <dbReference type="PROSITE" id="PS50222"/>
    </source>
</evidence>
<evidence type="ECO:0000256" key="14">
    <source>
        <dbReference type="ARBA" id="ARBA00023212"/>
    </source>
</evidence>
<name>C1EFI8_MICCC</name>
<dbReference type="GO" id="GO:0045505">
    <property type="term" value="F:dynein intermediate chain binding"/>
    <property type="evidence" value="ECO:0007669"/>
    <property type="project" value="InterPro"/>
</dbReference>
<dbReference type="FunFam" id="1.20.920.20:FF:000006">
    <property type="entry name" value="Dynein, axonemal, heavy chain 6"/>
    <property type="match status" value="1"/>
</dbReference>
<protein>
    <recommendedName>
        <fullName evidence="17">Dynein axonemal heavy chain 7</fullName>
    </recommendedName>
    <alternativeName>
        <fullName evidence="19">Axonemal beta dynein heavy chain 7</fullName>
    </alternativeName>
    <alternativeName>
        <fullName evidence="18">Ciliary dynein heavy chain 7</fullName>
    </alternativeName>
</protein>
<evidence type="ECO:0000256" key="18">
    <source>
        <dbReference type="ARBA" id="ARBA00078543"/>
    </source>
</evidence>
<keyword evidence="3" id="KW-0963">Cytoplasm</keyword>
<evidence type="ECO:0000256" key="5">
    <source>
        <dbReference type="ARBA" id="ARBA00022737"/>
    </source>
</evidence>
<dbReference type="InterPro" id="IPR042222">
    <property type="entry name" value="Dynein_2_N"/>
</dbReference>
<keyword evidence="8" id="KW-0067">ATP-binding</keyword>
<dbReference type="Gene3D" id="3.10.490.20">
    <property type="match status" value="1"/>
</dbReference>
<dbReference type="GO" id="GO:0005858">
    <property type="term" value="C:axonemal dynein complex"/>
    <property type="evidence" value="ECO:0007669"/>
    <property type="project" value="UniProtKB-ARBA"/>
</dbReference>
<dbReference type="Pfam" id="PF12781">
    <property type="entry name" value="AAA_9"/>
    <property type="match status" value="1"/>
</dbReference>
<evidence type="ECO:0000256" key="13">
    <source>
        <dbReference type="ARBA" id="ARBA00023175"/>
    </source>
</evidence>
<dbReference type="eggNOG" id="KOG3595">
    <property type="taxonomic scope" value="Eukaryota"/>
</dbReference>
<dbReference type="KEGG" id="mis:MICPUN_104998"/>
<keyword evidence="6" id="KW-0547">Nucleotide-binding</keyword>
<dbReference type="InterPro" id="IPR043157">
    <property type="entry name" value="Dynein_AAA1S"/>
</dbReference>
<dbReference type="FunFam" id="1.20.58.1120:FF:000005">
    <property type="entry name" value="Dynein, axonemal, heavy chain 12"/>
    <property type="match status" value="1"/>
</dbReference>
<dbReference type="GO" id="GO:0005509">
    <property type="term" value="F:calcium ion binding"/>
    <property type="evidence" value="ECO:0007669"/>
    <property type="project" value="InterPro"/>
</dbReference>
<dbReference type="GO" id="GO:0005524">
    <property type="term" value="F:ATP binding"/>
    <property type="evidence" value="ECO:0007669"/>
    <property type="project" value="UniProtKB-KW"/>
</dbReference>
<dbReference type="Gene3D" id="1.20.58.1120">
    <property type="match status" value="1"/>
</dbReference>
<evidence type="ECO:0000256" key="11">
    <source>
        <dbReference type="ARBA" id="ARBA00023054"/>
    </source>
</evidence>
<evidence type="ECO:0000256" key="21">
    <source>
        <dbReference type="SAM" id="MobiDB-lite"/>
    </source>
</evidence>
<dbReference type="FunFam" id="1.10.472.130:FF:000005">
    <property type="entry name" value="Dynein axonemal heavy chain 7"/>
    <property type="match status" value="1"/>
</dbReference>
<dbReference type="Pfam" id="PF17852">
    <property type="entry name" value="Dynein_AAA_lid"/>
    <property type="match status" value="1"/>
</dbReference>
<feature type="domain" description="EF-hand" evidence="22">
    <location>
        <begin position="2184"/>
        <end position="2219"/>
    </location>
</feature>
<dbReference type="GO" id="GO:0005874">
    <property type="term" value="C:microtubule"/>
    <property type="evidence" value="ECO:0007669"/>
    <property type="project" value="UniProtKB-KW"/>
</dbReference>
<feature type="compositionally biased region" description="Basic and acidic residues" evidence="21">
    <location>
        <begin position="1"/>
        <end position="11"/>
    </location>
</feature>
<dbReference type="FunFam" id="3.40.50.300:FF:001328">
    <property type="entry name" value="Dynein heavy chain 6, axonemal"/>
    <property type="match status" value="1"/>
</dbReference>
<dbReference type="STRING" id="296587.C1EFI8"/>
<gene>
    <name evidence="23" type="primary">DHC4</name>
    <name evidence="23" type="ORF">MICPUN_104998</name>
</gene>
<dbReference type="Gene3D" id="1.20.920.30">
    <property type="match status" value="1"/>
</dbReference>
<dbReference type="InterPro" id="IPR018247">
    <property type="entry name" value="EF_Hand_1_Ca_BS"/>
</dbReference>
<dbReference type="OMA" id="ECMREKK"/>
<dbReference type="Gene3D" id="1.20.140.100">
    <property type="entry name" value="Dynein heavy chain, N-terminal domain 2"/>
    <property type="match status" value="1"/>
</dbReference>
<evidence type="ECO:0000256" key="16">
    <source>
        <dbReference type="ARBA" id="ARBA00062885"/>
    </source>
</evidence>
<dbReference type="Pfam" id="PF18198">
    <property type="entry name" value="AAA_lid_11"/>
    <property type="match status" value="1"/>
</dbReference>